<name>A0A453R5T3_AEGTS</name>
<reference evidence="2" key="3">
    <citation type="journal article" date="2017" name="Nature">
        <title>Genome sequence of the progenitor of the wheat D genome Aegilops tauschii.</title>
        <authorList>
            <person name="Luo M.C."/>
            <person name="Gu Y.Q."/>
            <person name="Puiu D."/>
            <person name="Wang H."/>
            <person name="Twardziok S.O."/>
            <person name="Deal K.R."/>
            <person name="Huo N."/>
            <person name="Zhu T."/>
            <person name="Wang L."/>
            <person name="Wang Y."/>
            <person name="McGuire P.E."/>
            <person name="Liu S."/>
            <person name="Long H."/>
            <person name="Ramasamy R.K."/>
            <person name="Rodriguez J.C."/>
            <person name="Van S.L."/>
            <person name="Yuan L."/>
            <person name="Wang Z."/>
            <person name="Xia Z."/>
            <person name="Xiao L."/>
            <person name="Anderson O.D."/>
            <person name="Ouyang S."/>
            <person name="Liang Y."/>
            <person name="Zimin A.V."/>
            <person name="Pertea G."/>
            <person name="Qi P."/>
            <person name="Bennetzen J.L."/>
            <person name="Dai X."/>
            <person name="Dawson M.W."/>
            <person name="Muller H.G."/>
            <person name="Kugler K."/>
            <person name="Rivarola-Duarte L."/>
            <person name="Spannagl M."/>
            <person name="Mayer K.F.X."/>
            <person name="Lu F.H."/>
            <person name="Bevan M.W."/>
            <person name="Leroy P."/>
            <person name="Li P."/>
            <person name="You F.M."/>
            <person name="Sun Q."/>
            <person name="Liu Z."/>
            <person name="Lyons E."/>
            <person name="Wicker T."/>
            <person name="Salzberg S.L."/>
            <person name="Devos K.M."/>
            <person name="Dvorak J."/>
        </authorList>
    </citation>
    <scope>NUCLEOTIDE SEQUENCE [LARGE SCALE GENOMIC DNA]</scope>
    <source>
        <strain evidence="2">cv. AL8/78</strain>
    </source>
</reference>
<feature type="region of interest" description="Disordered" evidence="1">
    <location>
        <begin position="1"/>
        <end position="127"/>
    </location>
</feature>
<reference evidence="2" key="4">
    <citation type="submission" date="2019-03" db="UniProtKB">
        <authorList>
            <consortium name="EnsemblPlants"/>
        </authorList>
    </citation>
    <scope>IDENTIFICATION</scope>
</reference>
<keyword evidence="3" id="KW-1185">Reference proteome</keyword>
<feature type="compositionally biased region" description="Polar residues" evidence="1">
    <location>
        <begin position="13"/>
        <end position="28"/>
    </location>
</feature>
<dbReference type="Gramene" id="AET7Gv20472500.20">
    <property type="protein sequence ID" value="AET7Gv20472500.20"/>
    <property type="gene ID" value="AET7Gv20472500"/>
</dbReference>
<feature type="compositionally biased region" description="Basic residues" evidence="1">
    <location>
        <begin position="113"/>
        <end position="127"/>
    </location>
</feature>
<proteinExistence type="predicted"/>
<protein>
    <submittedName>
        <fullName evidence="2">Uncharacterized protein</fullName>
    </submittedName>
</protein>
<dbReference type="EnsemblPlants" id="AET7Gv20472500.20">
    <property type="protein sequence ID" value="AET7Gv20472500.20"/>
    <property type="gene ID" value="AET7Gv20472500"/>
</dbReference>
<dbReference type="AlphaFoldDB" id="A0A453R5T3"/>
<dbReference type="Proteomes" id="UP000015105">
    <property type="component" value="Chromosome 7D"/>
</dbReference>
<organism evidence="2 3">
    <name type="scientific">Aegilops tauschii subsp. strangulata</name>
    <name type="common">Goatgrass</name>
    <dbReference type="NCBI Taxonomy" id="200361"/>
    <lineage>
        <taxon>Eukaryota</taxon>
        <taxon>Viridiplantae</taxon>
        <taxon>Streptophyta</taxon>
        <taxon>Embryophyta</taxon>
        <taxon>Tracheophyta</taxon>
        <taxon>Spermatophyta</taxon>
        <taxon>Magnoliopsida</taxon>
        <taxon>Liliopsida</taxon>
        <taxon>Poales</taxon>
        <taxon>Poaceae</taxon>
        <taxon>BOP clade</taxon>
        <taxon>Pooideae</taxon>
        <taxon>Triticodae</taxon>
        <taxon>Triticeae</taxon>
        <taxon>Triticinae</taxon>
        <taxon>Aegilops</taxon>
    </lineage>
</organism>
<evidence type="ECO:0000313" key="3">
    <source>
        <dbReference type="Proteomes" id="UP000015105"/>
    </source>
</evidence>
<evidence type="ECO:0000256" key="1">
    <source>
        <dbReference type="SAM" id="MobiDB-lite"/>
    </source>
</evidence>
<evidence type="ECO:0000313" key="2">
    <source>
        <dbReference type="EnsemblPlants" id="AET7Gv20472500.20"/>
    </source>
</evidence>
<reference evidence="3" key="2">
    <citation type="journal article" date="2017" name="Nat. Plants">
        <title>The Aegilops tauschii genome reveals multiple impacts of transposons.</title>
        <authorList>
            <person name="Zhao G."/>
            <person name="Zou C."/>
            <person name="Li K."/>
            <person name="Wang K."/>
            <person name="Li T."/>
            <person name="Gao L."/>
            <person name="Zhang X."/>
            <person name="Wang H."/>
            <person name="Yang Z."/>
            <person name="Liu X."/>
            <person name="Jiang W."/>
            <person name="Mao L."/>
            <person name="Kong X."/>
            <person name="Jiao Y."/>
            <person name="Jia J."/>
        </authorList>
    </citation>
    <scope>NUCLEOTIDE SEQUENCE [LARGE SCALE GENOMIC DNA]</scope>
    <source>
        <strain evidence="3">cv. AL8/78</strain>
    </source>
</reference>
<accession>A0A453R5T3</accession>
<reference evidence="3" key="1">
    <citation type="journal article" date="2014" name="Science">
        <title>Ancient hybridizations among the ancestral genomes of bread wheat.</title>
        <authorList>
            <consortium name="International Wheat Genome Sequencing Consortium,"/>
            <person name="Marcussen T."/>
            <person name="Sandve S.R."/>
            <person name="Heier L."/>
            <person name="Spannagl M."/>
            <person name="Pfeifer M."/>
            <person name="Jakobsen K.S."/>
            <person name="Wulff B.B."/>
            <person name="Steuernagel B."/>
            <person name="Mayer K.F."/>
            <person name="Olsen O.A."/>
        </authorList>
    </citation>
    <scope>NUCLEOTIDE SEQUENCE [LARGE SCALE GENOMIC DNA]</scope>
    <source>
        <strain evidence="3">cv. AL8/78</strain>
    </source>
</reference>
<reference evidence="2" key="5">
    <citation type="journal article" date="2021" name="G3 (Bethesda)">
        <title>Aegilops tauschii genome assembly Aet v5.0 features greater sequence contiguity and improved annotation.</title>
        <authorList>
            <person name="Wang L."/>
            <person name="Zhu T."/>
            <person name="Rodriguez J.C."/>
            <person name="Deal K.R."/>
            <person name="Dubcovsky J."/>
            <person name="McGuire P.E."/>
            <person name="Lux T."/>
            <person name="Spannagl M."/>
            <person name="Mayer K.F.X."/>
            <person name="Baldrich P."/>
            <person name="Meyers B.C."/>
            <person name="Huo N."/>
            <person name="Gu Y.Q."/>
            <person name="Zhou H."/>
            <person name="Devos K.M."/>
            <person name="Bennetzen J.L."/>
            <person name="Unver T."/>
            <person name="Budak H."/>
            <person name="Gulick P.J."/>
            <person name="Galiba G."/>
            <person name="Kalapos B."/>
            <person name="Nelson D.R."/>
            <person name="Li P."/>
            <person name="You F.M."/>
            <person name="Luo M.C."/>
            <person name="Dvorak J."/>
        </authorList>
    </citation>
    <scope>NUCLEOTIDE SEQUENCE [LARGE SCALE GENOMIC DNA]</scope>
    <source>
        <strain evidence="2">cv. AL8/78</strain>
    </source>
</reference>
<sequence length="165" mass="19399">HPSTFGFFRHPPTSVNSQSLRSFPPQSDLTERVPDPVGGGAVEPPRRWSSTSCHGRRRHLLPHDPLPRLRPQAPLPHATRTLSRHASLPRRLSRADEPEQRWPTPSPPPSLWTRRRRRRRRRRRPRTRRTRCWTARSLISRVSLHMCRLAQYVILCFAVRQWTNA</sequence>